<evidence type="ECO:0000259" key="2">
    <source>
        <dbReference type="PROSITE" id="PS50010"/>
    </source>
</evidence>
<dbReference type="STRING" id="106004.A0A1Y2G1A7"/>
<feature type="compositionally biased region" description="Low complexity" evidence="1">
    <location>
        <begin position="8"/>
        <end position="33"/>
    </location>
</feature>
<feature type="compositionally biased region" description="Pro residues" evidence="1">
    <location>
        <begin position="1253"/>
        <end position="1264"/>
    </location>
</feature>
<feature type="compositionally biased region" description="Low complexity" evidence="1">
    <location>
        <begin position="1312"/>
        <end position="1321"/>
    </location>
</feature>
<keyword evidence="4" id="KW-1185">Reference proteome</keyword>
<feature type="compositionally biased region" description="Basic and acidic residues" evidence="1">
    <location>
        <begin position="1014"/>
        <end position="1023"/>
    </location>
</feature>
<feature type="region of interest" description="Disordered" evidence="1">
    <location>
        <begin position="806"/>
        <end position="842"/>
    </location>
</feature>
<feature type="compositionally biased region" description="Low complexity" evidence="1">
    <location>
        <begin position="41"/>
        <end position="51"/>
    </location>
</feature>
<feature type="region of interest" description="Disordered" evidence="1">
    <location>
        <begin position="913"/>
        <end position="942"/>
    </location>
</feature>
<sequence length="1351" mass="144747">MHSAMEDLSVLPSSGAPSSSYSAAAAPAAAPALSPLPPLSSPLFKEPSSLLHAQEDSFRTLEEQRVEEEQEEARDGMGQAPSQSAGEIALLQQQLKVAARRMSVGSGITDGVGLDGAGGQDGDGTRRPRSSSLRGANDGSAPRRPRLADTKRPSSYYEGQKSFETTSDDYIFLRRRSATPPPSHASQQAEGGPSSRPHPSSPATPSTSKIRSFSASPKRASPRPSLGPALRAFKTPFLSSIPASPASPPAFMTRSHSSPPLLPSFTPPAPISPVELCFTPPTAGLDPSSKTQWPSVEQQSVYEQPSLSLSAPNLLATIVAESPIPNTPLEPVELDENPEEGLESLLGEVEHYAGVGREEKRFHALLELVETETVYLDRLRTLVKVYFQTLPFLPMLSTVDIEAVVRNSEALLELHERIVGRLQQVEAEIGWQAGKARTEDLQERKVRKAAGRVARIFVDELPNFTLYSEFCARHSEAVDIIRAIAGRPEWEAYERQCASRARSSSSGDQTPLATQSTTSPFFASTPTLTSSTPTLVGSPPTSPTLVSQRDPSTLPPLPASPVTTLTNLPPTLPRSKLRYADYAISPVQRICRYPLVFGAVLQNLDHGEDREDVEAAWEGLKGVAEGVDEAKRQREGELRTKVVAARMEFLPSISSAFCDVLGPTLLVGTLHFLHRSLAPEALRVKYYGCFLYRSHLIVGKIKKRESYEPREWLPLRLFELTNVEDGEGLLPHSIRLSYRDHHFDLGATCALEKVVWLSQLTAAQVEAHRTWEHQEKDVDGQATLFDETLVSSVSAAPSPTLNTIALPRRTHARSSSTPSMSAVVDRSSPSHGDNSSPIVPESPIIPALPQLVATASHASTHSHADSKRHRISTTTSSLLGKAPAAQRAAIDLRLSDVFSEQCLSARAQTMRESETLRLARGGSSSGTRTRTMSGPKRSMTAQAQASVRMLAKEKRRMSCIDLGTIEAQMMDYRGAVGFDADASLVYHEPSGQKWGSSMRRGKGSGKSRPVLPEIDTKLAETMKKSGTWGSKALRRAASHSSLHGRPSPASLIPTTPSTSLAADIERNNSVSSTASSSGTGTNSSSSHSHGLIIGGSSAYSNETPPSSIPPSPDLHTLDLEQLNSKLPVPLSTSAPPHSPRWGSQALSDGVASVFKVRRRGSSLGLGTGLVPPSFTDEEKRQALVTPVIASQGLQRRTSTKLGGFFSKRVQSSPTLSNLFSSNSSSPQPSGGSTSSRRANLTSASTPHLGIPAPSSPPNGEPPSPAFSELGLASSRSSATGDSGASSPDYALYTTPRKPRISSKGALEKEAMSSTTTITSSTPRAFPGASATPTFTSRNKSVRNLFRLTPIN</sequence>
<feature type="compositionally biased region" description="Low complexity" evidence="1">
    <location>
        <begin position="514"/>
        <end position="539"/>
    </location>
</feature>
<dbReference type="SUPFAM" id="SSF48065">
    <property type="entry name" value="DBL homology domain (DH-domain)"/>
    <property type="match status" value="1"/>
</dbReference>
<feature type="compositionally biased region" description="Polar residues" evidence="1">
    <location>
        <begin position="1236"/>
        <end position="1245"/>
    </location>
</feature>
<proteinExistence type="predicted"/>
<name>A0A1Y2G1A7_9BASI</name>
<dbReference type="PANTHER" id="PTHR45818:SF3">
    <property type="entry name" value="PROTEIN VAV"/>
    <property type="match status" value="1"/>
</dbReference>
<feature type="region of interest" description="Disordered" evidence="1">
    <location>
        <begin position="1"/>
        <end position="87"/>
    </location>
</feature>
<evidence type="ECO:0000313" key="4">
    <source>
        <dbReference type="Proteomes" id="UP000193467"/>
    </source>
</evidence>
<feature type="domain" description="DH" evidence="2">
    <location>
        <begin position="360"/>
        <end position="630"/>
    </location>
</feature>
<comment type="caution">
    <text evidence="3">The sequence shown here is derived from an EMBL/GenBank/DDBJ whole genome shotgun (WGS) entry which is preliminary data.</text>
</comment>
<feature type="compositionally biased region" description="Low complexity" evidence="1">
    <location>
        <begin position="918"/>
        <end position="934"/>
    </location>
</feature>
<gene>
    <name evidence="3" type="ORF">BCR35DRAFT_299256</name>
</gene>
<dbReference type="SUPFAM" id="SSF50729">
    <property type="entry name" value="PH domain-like"/>
    <property type="match status" value="1"/>
</dbReference>
<dbReference type="PANTHER" id="PTHR45818">
    <property type="entry name" value="PROTEIN VAV"/>
    <property type="match status" value="1"/>
</dbReference>
<organism evidence="3 4">
    <name type="scientific">Leucosporidium creatinivorum</name>
    <dbReference type="NCBI Taxonomy" id="106004"/>
    <lineage>
        <taxon>Eukaryota</taxon>
        <taxon>Fungi</taxon>
        <taxon>Dikarya</taxon>
        <taxon>Basidiomycota</taxon>
        <taxon>Pucciniomycotina</taxon>
        <taxon>Microbotryomycetes</taxon>
        <taxon>Leucosporidiales</taxon>
        <taxon>Leucosporidium</taxon>
    </lineage>
</organism>
<dbReference type="Proteomes" id="UP000193467">
    <property type="component" value="Unassembled WGS sequence"/>
</dbReference>
<feature type="region of interest" description="Disordered" evidence="1">
    <location>
        <begin position="106"/>
        <end position="229"/>
    </location>
</feature>
<feature type="region of interest" description="Disordered" evidence="1">
    <location>
        <begin position="991"/>
        <end position="1116"/>
    </location>
</feature>
<feature type="compositionally biased region" description="Polar residues" evidence="1">
    <location>
        <begin position="1273"/>
        <end position="1285"/>
    </location>
</feature>
<accession>A0A1Y2G1A7</accession>
<feature type="compositionally biased region" description="Low complexity" evidence="1">
    <location>
        <begin position="1214"/>
        <end position="1235"/>
    </location>
</feature>
<dbReference type="InterPro" id="IPR035899">
    <property type="entry name" value="DBL_dom_sf"/>
</dbReference>
<feature type="region of interest" description="Disordered" evidence="1">
    <location>
        <begin position="854"/>
        <end position="873"/>
    </location>
</feature>
<dbReference type="SMART" id="SM00325">
    <property type="entry name" value="RhoGEF"/>
    <property type="match status" value="1"/>
</dbReference>
<dbReference type="GO" id="GO:0005737">
    <property type="term" value="C:cytoplasm"/>
    <property type="evidence" value="ECO:0007669"/>
    <property type="project" value="TreeGrafter"/>
</dbReference>
<dbReference type="Gene3D" id="1.20.900.10">
    <property type="entry name" value="Dbl homology (DH) domain"/>
    <property type="match status" value="2"/>
</dbReference>
<reference evidence="3 4" key="1">
    <citation type="submission" date="2016-07" db="EMBL/GenBank/DDBJ databases">
        <title>Pervasive Adenine N6-methylation of Active Genes in Fungi.</title>
        <authorList>
            <consortium name="DOE Joint Genome Institute"/>
            <person name="Mondo S.J."/>
            <person name="Dannebaum R.O."/>
            <person name="Kuo R.C."/>
            <person name="Labutti K."/>
            <person name="Haridas S."/>
            <person name="Kuo A."/>
            <person name="Salamov A."/>
            <person name="Ahrendt S.R."/>
            <person name="Lipzen A."/>
            <person name="Sullivan W."/>
            <person name="Andreopoulos W.B."/>
            <person name="Clum A."/>
            <person name="Lindquist E."/>
            <person name="Daum C."/>
            <person name="Ramamoorthy G.K."/>
            <person name="Gryganskyi A."/>
            <person name="Culley D."/>
            <person name="Magnuson J.K."/>
            <person name="James T.Y."/>
            <person name="O'Malley M.A."/>
            <person name="Stajich J.E."/>
            <person name="Spatafora J.W."/>
            <person name="Visel A."/>
            <person name="Grigoriev I.V."/>
        </authorList>
    </citation>
    <scope>NUCLEOTIDE SEQUENCE [LARGE SCALE GENOMIC DNA]</scope>
    <source>
        <strain evidence="3 4">62-1032</strain>
    </source>
</reference>
<feature type="region of interest" description="Disordered" evidence="1">
    <location>
        <begin position="500"/>
        <end position="570"/>
    </location>
</feature>
<feature type="compositionally biased region" description="Low complexity" evidence="1">
    <location>
        <begin position="193"/>
        <end position="224"/>
    </location>
</feature>
<dbReference type="PROSITE" id="PS50010">
    <property type="entry name" value="DH_2"/>
    <property type="match status" value="1"/>
</dbReference>
<dbReference type="Gene3D" id="2.30.29.30">
    <property type="entry name" value="Pleckstrin-homology domain (PH domain)/Phosphotyrosine-binding domain (PTB)"/>
    <property type="match status" value="1"/>
</dbReference>
<dbReference type="InterPro" id="IPR011993">
    <property type="entry name" value="PH-like_dom_sf"/>
</dbReference>
<feature type="compositionally biased region" description="Gly residues" evidence="1">
    <location>
        <begin position="108"/>
        <end position="122"/>
    </location>
</feature>
<evidence type="ECO:0000256" key="1">
    <source>
        <dbReference type="SAM" id="MobiDB-lite"/>
    </source>
</evidence>
<protein>
    <recommendedName>
        <fullName evidence="2">DH domain-containing protein</fullName>
    </recommendedName>
</protein>
<feature type="region of interest" description="Disordered" evidence="1">
    <location>
        <begin position="1214"/>
        <end position="1334"/>
    </location>
</feature>
<evidence type="ECO:0000313" key="3">
    <source>
        <dbReference type="EMBL" id="ORY90694.1"/>
    </source>
</evidence>
<dbReference type="GO" id="GO:0005085">
    <property type="term" value="F:guanyl-nucleotide exchange factor activity"/>
    <property type="evidence" value="ECO:0007669"/>
    <property type="project" value="InterPro"/>
</dbReference>
<dbReference type="InParanoid" id="A0A1Y2G1A7"/>
<feature type="compositionally biased region" description="Low complexity" evidence="1">
    <location>
        <begin position="1068"/>
        <end position="1098"/>
    </location>
</feature>
<dbReference type="InterPro" id="IPR000219">
    <property type="entry name" value="DH_dom"/>
</dbReference>
<dbReference type="EMBL" id="MCGR01000003">
    <property type="protein sequence ID" value="ORY90694.1"/>
    <property type="molecule type" value="Genomic_DNA"/>
</dbReference>
<feature type="compositionally biased region" description="Basic and acidic residues" evidence="1">
    <location>
        <begin position="53"/>
        <end position="64"/>
    </location>
</feature>
<dbReference type="OrthoDB" id="1716625at2759"/>
<dbReference type="Pfam" id="PF00621">
    <property type="entry name" value="RhoGEF"/>
    <property type="match status" value="1"/>
</dbReference>